<organism evidence="2 3">
    <name type="scientific">Shewanella sairae</name>
    <dbReference type="NCBI Taxonomy" id="190310"/>
    <lineage>
        <taxon>Bacteria</taxon>
        <taxon>Pseudomonadati</taxon>
        <taxon>Pseudomonadota</taxon>
        <taxon>Gammaproteobacteria</taxon>
        <taxon>Alteromonadales</taxon>
        <taxon>Shewanellaceae</taxon>
        <taxon>Shewanella</taxon>
    </lineage>
</organism>
<sequence length="81" mass="9253">MFMFAAELLFTIVWDYVLCYVFYATGAIVLYLCTWGKINYPLAPSTFLSHSRVKGKSTTDKPLLVGMAFYIILFIIAIWLA</sequence>
<evidence type="ECO:0000313" key="2">
    <source>
        <dbReference type="EMBL" id="GIU41636.1"/>
    </source>
</evidence>
<evidence type="ECO:0000256" key="1">
    <source>
        <dbReference type="SAM" id="Phobius"/>
    </source>
</evidence>
<keyword evidence="3" id="KW-1185">Reference proteome</keyword>
<evidence type="ECO:0000313" key="3">
    <source>
        <dbReference type="Proteomes" id="UP000887104"/>
    </source>
</evidence>
<dbReference type="Proteomes" id="UP000887104">
    <property type="component" value="Unassembled WGS sequence"/>
</dbReference>
<keyword evidence="1" id="KW-1133">Transmembrane helix</keyword>
<reference evidence="2" key="1">
    <citation type="submission" date="2021-05" db="EMBL/GenBank/DDBJ databases">
        <title>Molecular characterization for Shewanella algae harboring chromosomal blaOXA-55-like strains isolated from clinical and environment sample.</title>
        <authorList>
            <person name="Ohama Y."/>
            <person name="Aoki K."/>
            <person name="Harada S."/>
            <person name="Moriya K."/>
            <person name="Ishii Y."/>
            <person name="Tateda K."/>
        </authorList>
    </citation>
    <scope>NUCLEOTIDE SEQUENCE</scope>
    <source>
        <strain evidence="2">JCM 11563</strain>
    </source>
</reference>
<protein>
    <submittedName>
        <fullName evidence="2">Uncharacterized protein</fullName>
    </submittedName>
</protein>
<name>A0ABQ4P385_9GAMM</name>
<dbReference type="EMBL" id="BPEY01000007">
    <property type="protein sequence ID" value="GIU41636.1"/>
    <property type="molecule type" value="Genomic_DNA"/>
</dbReference>
<keyword evidence="1" id="KW-0472">Membrane</keyword>
<dbReference type="RefSeq" id="WP_220779314.1">
    <property type="nucleotide sequence ID" value="NZ_BPEY01000007.1"/>
</dbReference>
<gene>
    <name evidence="2" type="ORF">TUM4438_06330</name>
</gene>
<comment type="caution">
    <text evidence="2">The sequence shown here is derived from an EMBL/GenBank/DDBJ whole genome shotgun (WGS) entry which is preliminary data.</text>
</comment>
<accession>A0ABQ4P385</accession>
<proteinExistence type="predicted"/>
<keyword evidence="1" id="KW-0812">Transmembrane</keyword>
<feature type="transmembrane region" description="Helical" evidence="1">
    <location>
        <begin position="62"/>
        <end position="80"/>
    </location>
</feature>
<feature type="transmembrane region" description="Helical" evidence="1">
    <location>
        <begin position="12"/>
        <end position="33"/>
    </location>
</feature>